<dbReference type="SUPFAM" id="SSF50129">
    <property type="entry name" value="GroES-like"/>
    <property type="match status" value="1"/>
</dbReference>
<dbReference type="Pfam" id="PF00107">
    <property type="entry name" value="ADH_zinc_N"/>
    <property type="match status" value="1"/>
</dbReference>
<dbReference type="SUPFAM" id="SSF51735">
    <property type="entry name" value="NAD(P)-binding Rossmann-fold domains"/>
    <property type="match status" value="1"/>
</dbReference>
<dbReference type="GO" id="GO:0008270">
    <property type="term" value="F:zinc ion binding"/>
    <property type="evidence" value="ECO:0007669"/>
    <property type="project" value="InterPro"/>
</dbReference>
<dbReference type="InterPro" id="IPR002328">
    <property type="entry name" value="ADH_Zn_CS"/>
</dbReference>
<dbReference type="PANTHER" id="PTHR43401:SF2">
    <property type="entry name" value="L-THREONINE 3-DEHYDROGENASE"/>
    <property type="match status" value="1"/>
</dbReference>
<accession>A0A9D1ACA7</accession>
<dbReference type="InterPro" id="IPR050129">
    <property type="entry name" value="Zn_alcohol_dh"/>
</dbReference>
<dbReference type="Gene3D" id="3.90.180.10">
    <property type="entry name" value="Medium-chain alcohol dehydrogenases, catalytic domain"/>
    <property type="match status" value="1"/>
</dbReference>
<gene>
    <name evidence="7" type="ORF">IAB31_06865</name>
</gene>
<feature type="domain" description="Alcohol dehydrogenase-like N-terminal" evidence="6">
    <location>
        <begin position="23"/>
        <end position="135"/>
    </location>
</feature>
<evidence type="ECO:0000313" key="7">
    <source>
        <dbReference type="EMBL" id="HIR13628.1"/>
    </source>
</evidence>
<dbReference type="InterPro" id="IPR011032">
    <property type="entry name" value="GroES-like_sf"/>
</dbReference>
<evidence type="ECO:0000259" key="6">
    <source>
        <dbReference type="Pfam" id="PF08240"/>
    </source>
</evidence>
<evidence type="ECO:0000256" key="2">
    <source>
        <dbReference type="ARBA" id="ARBA00022833"/>
    </source>
</evidence>
<dbReference type="Proteomes" id="UP000886757">
    <property type="component" value="Unassembled WGS sequence"/>
</dbReference>
<sequence>MKSAVFHGKCDIRVEEREIPSVGPEEVLIKVMACGVCGSDVHIFEGDQGSTTTVPPLIQGHEFAGIIAEVGENVKGWKVGDHVCADPADNCNECYYCLNGLMSHCDHMKAIGTNVDGGFSQYCKVKARLLHKLNDDVTFVEGAMAEPLACCINGADRSDIKVGDNVVVYGGGAIGLLLMQLAKLKGASNVVLVEPVEEKRKMAEKIGASFTIDPVHQDVIGTLKENGIEHVHCVIETCGRKDTSEQAMDVVDKHGTVVLFAVTAVSASMDLPTYKLFQKELTVKGSYCSPYDMGRAVELINAHRIDVTTMLAGLEPLEKLSEILSSPQLRAKGKYIILPNGKEE</sequence>
<reference evidence="7" key="2">
    <citation type="journal article" date="2021" name="PeerJ">
        <title>Extensive microbial diversity within the chicken gut microbiome revealed by metagenomics and culture.</title>
        <authorList>
            <person name="Gilroy R."/>
            <person name="Ravi A."/>
            <person name="Getino M."/>
            <person name="Pursley I."/>
            <person name="Horton D.L."/>
            <person name="Alikhan N.F."/>
            <person name="Baker D."/>
            <person name="Gharbi K."/>
            <person name="Hall N."/>
            <person name="Watson M."/>
            <person name="Adriaenssens E.M."/>
            <person name="Foster-Nyarko E."/>
            <person name="Jarju S."/>
            <person name="Secka A."/>
            <person name="Antonio M."/>
            <person name="Oren A."/>
            <person name="Chaudhuri R.R."/>
            <person name="La Ragione R."/>
            <person name="Hildebrand F."/>
            <person name="Pallen M.J."/>
        </authorList>
    </citation>
    <scope>NUCLEOTIDE SEQUENCE</scope>
    <source>
        <strain evidence="7">ChiSjej4B22-8148</strain>
    </source>
</reference>
<dbReference type="CDD" id="cd08234">
    <property type="entry name" value="threonine_DH_like"/>
    <property type="match status" value="1"/>
</dbReference>
<keyword evidence="1 4" id="KW-0479">Metal-binding</keyword>
<protein>
    <submittedName>
        <fullName evidence="7">Zinc-dependent alcohol dehydrogenase family protein</fullName>
    </submittedName>
</protein>
<keyword evidence="3" id="KW-0560">Oxidoreductase</keyword>
<evidence type="ECO:0000256" key="4">
    <source>
        <dbReference type="RuleBase" id="RU361277"/>
    </source>
</evidence>
<dbReference type="PANTHER" id="PTHR43401">
    <property type="entry name" value="L-THREONINE 3-DEHYDROGENASE"/>
    <property type="match status" value="1"/>
</dbReference>
<proteinExistence type="inferred from homology"/>
<evidence type="ECO:0000313" key="8">
    <source>
        <dbReference type="Proteomes" id="UP000886757"/>
    </source>
</evidence>
<reference evidence="7" key="1">
    <citation type="submission" date="2020-10" db="EMBL/GenBank/DDBJ databases">
        <authorList>
            <person name="Gilroy R."/>
        </authorList>
    </citation>
    <scope>NUCLEOTIDE SEQUENCE</scope>
    <source>
        <strain evidence="7">ChiSjej4B22-8148</strain>
    </source>
</reference>
<dbReference type="InterPro" id="IPR013154">
    <property type="entry name" value="ADH-like_N"/>
</dbReference>
<dbReference type="InterPro" id="IPR036291">
    <property type="entry name" value="NAD(P)-bd_dom_sf"/>
</dbReference>
<evidence type="ECO:0000256" key="3">
    <source>
        <dbReference type="ARBA" id="ARBA00023002"/>
    </source>
</evidence>
<comment type="caution">
    <text evidence="7">The sequence shown here is derived from an EMBL/GenBank/DDBJ whole genome shotgun (WGS) entry which is preliminary data.</text>
</comment>
<name>A0A9D1ACA7_9FIRM</name>
<keyword evidence="2 4" id="KW-0862">Zinc</keyword>
<evidence type="ECO:0000259" key="5">
    <source>
        <dbReference type="Pfam" id="PF00107"/>
    </source>
</evidence>
<dbReference type="PROSITE" id="PS00059">
    <property type="entry name" value="ADH_ZINC"/>
    <property type="match status" value="1"/>
</dbReference>
<evidence type="ECO:0000256" key="1">
    <source>
        <dbReference type="ARBA" id="ARBA00022723"/>
    </source>
</evidence>
<feature type="domain" description="Alcohol dehydrogenase-like C-terminal" evidence="5">
    <location>
        <begin position="173"/>
        <end position="300"/>
    </location>
</feature>
<organism evidence="7 8">
    <name type="scientific">Candidatus Choladousia intestinavium</name>
    <dbReference type="NCBI Taxonomy" id="2840727"/>
    <lineage>
        <taxon>Bacteria</taxon>
        <taxon>Bacillati</taxon>
        <taxon>Bacillota</taxon>
        <taxon>Clostridia</taxon>
        <taxon>Lachnospirales</taxon>
        <taxon>Lachnospiraceae</taxon>
        <taxon>Lachnospiraceae incertae sedis</taxon>
        <taxon>Candidatus Choladousia</taxon>
    </lineage>
</organism>
<dbReference type="AlphaFoldDB" id="A0A9D1ACA7"/>
<comment type="cofactor">
    <cofactor evidence="4">
        <name>Zn(2+)</name>
        <dbReference type="ChEBI" id="CHEBI:29105"/>
    </cofactor>
</comment>
<comment type="similarity">
    <text evidence="4">Belongs to the zinc-containing alcohol dehydrogenase family.</text>
</comment>
<dbReference type="Gene3D" id="3.40.50.720">
    <property type="entry name" value="NAD(P)-binding Rossmann-like Domain"/>
    <property type="match status" value="1"/>
</dbReference>
<dbReference type="EMBL" id="DVGK01000078">
    <property type="protein sequence ID" value="HIR13628.1"/>
    <property type="molecule type" value="Genomic_DNA"/>
</dbReference>
<dbReference type="GO" id="GO:0016491">
    <property type="term" value="F:oxidoreductase activity"/>
    <property type="evidence" value="ECO:0007669"/>
    <property type="project" value="UniProtKB-KW"/>
</dbReference>
<dbReference type="Pfam" id="PF08240">
    <property type="entry name" value="ADH_N"/>
    <property type="match status" value="1"/>
</dbReference>
<dbReference type="InterPro" id="IPR013149">
    <property type="entry name" value="ADH-like_C"/>
</dbReference>